<protein>
    <submittedName>
        <fullName evidence="1">Uncharacterized protein</fullName>
    </submittedName>
</protein>
<reference evidence="1 2" key="1">
    <citation type="journal article" date="2013" name="BMC Genomics">
        <title>The miniature genome of a carnivorous plant Genlisea aurea contains a low number of genes and short non-coding sequences.</title>
        <authorList>
            <person name="Leushkin E.V."/>
            <person name="Sutormin R.A."/>
            <person name="Nabieva E.R."/>
            <person name="Penin A.A."/>
            <person name="Kondrashov A.S."/>
            <person name="Logacheva M.D."/>
        </authorList>
    </citation>
    <scope>NUCLEOTIDE SEQUENCE [LARGE SCALE GENOMIC DNA]</scope>
</reference>
<dbReference type="EMBL" id="AUSU01000009">
    <property type="protein sequence ID" value="EPS74686.1"/>
    <property type="molecule type" value="Genomic_DNA"/>
</dbReference>
<name>S8DAZ0_9LAMI</name>
<evidence type="ECO:0000313" key="2">
    <source>
        <dbReference type="Proteomes" id="UP000015453"/>
    </source>
</evidence>
<keyword evidence="2" id="KW-1185">Reference proteome</keyword>
<comment type="caution">
    <text evidence="1">The sequence shown here is derived from an EMBL/GenBank/DDBJ whole genome shotgun (WGS) entry which is preliminary data.</text>
</comment>
<dbReference type="AlphaFoldDB" id="S8DAZ0"/>
<dbReference type="Proteomes" id="UP000015453">
    <property type="component" value="Unassembled WGS sequence"/>
</dbReference>
<evidence type="ECO:0000313" key="1">
    <source>
        <dbReference type="EMBL" id="EPS74686.1"/>
    </source>
</evidence>
<organism evidence="1 2">
    <name type="scientific">Genlisea aurea</name>
    <dbReference type="NCBI Taxonomy" id="192259"/>
    <lineage>
        <taxon>Eukaryota</taxon>
        <taxon>Viridiplantae</taxon>
        <taxon>Streptophyta</taxon>
        <taxon>Embryophyta</taxon>
        <taxon>Tracheophyta</taxon>
        <taxon>Spermatophyta</taxon>
        <taxon>Magnoliopsida</taxon>
        <taxon>eudicotyledons</taxon>
        <taxon>Gunneridae</taxon>
        <taxon>Pentapetalae</taxon>
        <taxon>asterids</taxon>
        <taxon>lamiids</taxon>
        <taxon>Lamiales</taxon>
        <taxon>Lentibulariaceae</taxon>
        <taxon>Genlisea</taxon>
    </lineage>
</organism>
<gene>
    <name evidence="1" type="ORF">M569_00061</name>
</gene>
<accession>S8DAZ0</accession>
<proteinExistence type="predicted"/>
<sequence length="383" mass="43288">MEKGRSNKDDNLGIGRAWISRRHRRDGALSVVMNVGLEGSLHEFLLLKLLKVMPRLETGDDVIIANDQVKDRYLGLITQLGVSTSPAKSITGRGVKAASHSMSMKPSGFPQKNPRSMGAFHGVYTLYRPWMQQYLEYSKWYSLMSVDVGSKLEKLLEPPSYIPTWFAPKDHEDDSKTWFTSWYTLIRWQKSSEHKILDVRVLLRKLVLLFTCSENRSRRKRAYGGDEFKPPSFLISLTRTGYPRIIPAFDPDQELPVYGVADIMGPHIGFLSRFGTVSFAQEIPLHLRKWFRALVSHKGAAEFAKRFRKSDPPTRILTHCGKGLRHGHDCGTTTRCAGGVGYKTDTSAMAVERQPEANSEDRAFLAKNYQAKVAEEADVGMYG</sequence>